<protein>
    <submittedName>
        <fullName evidence="2">FAD-dependent oxidoreductase</fullName>
    </submittedName>
</protein>
<accession>A0A2P2GDZ7</accession>
<name>A0A2P2GDZ7_STREW</name>
<sequence>MARVAVMGGGIGGLGTALMLGRRGHTVTLFEQDPRQAGDDPDQDFHDWARPRVPQAVQPHSFLAPVRTVLRAEAPDVYEDLLARGAREYHDFDWFDRHPPHRPGDEDLVTLRTRRIVLEAALAAAVRREGAVEVRGGRRVDGLTFEAGAPTRVTGVRTGEETHRADLVVDASGRRSRVPGWLTEAGCRPPVVESHRTGIAYLCRWYRLRPDGPRDPGRVQNGSSAPFALAGVFPSDNDTFALHLVVSTGDPTRGALTDPAVFEAAARRFPATAAWLDLDPEPRSAVLAMAGLDNRWTSLTDAEGPVVAGLVNVGDSLLHTNPTLGHGVAMGLRAAQHVAAHADRIAADPTAYHDWTAEALRPLFDAQVTADRGHEQRLAEGAAPAEEALDGTAPPEGTPEGPAEDATPADLRVAARSACAFDDPVVMRARAQVRHLLLTADEAYGTEEVQRHLTAWLDARPEFTPGDDGPTREEWNTLTRV</sequence>
<evidence type="ECO:0000313" key="2">
    <source>
        <dbReference type="EMBL" id="KKZ69748.1"/>
    </source>
</evidence>
<evidence type="ECO:0000313" key="3">
    <source>
        <dbReference type="Proteomes" id="UP000265325"/>
    </source>
</evidence>
<keyword evidence="3" id="KW-1185">Reference proteome</keyword>
<organism evidence="2 3">
    <name type="scientific">Streptomyces showdoensis</name>
    <dbReference type="NCBI Taxonomy" id="68268"/>
    <lineage>
        <taxon>Bacteria</taxon>
        <taxon>Bacillati</taxon>
        <taxon>Actinomycetota</taxon>
        <taxon>Actinomycetes</taxon>
        <taxon>Kitasatosporales</taxon>
        <taxon>Streptomycetaceae</taxon>
        <taxon>Streptomyces</taxon>
    </lineage>
</organism>
<proteinExistence type="predicted"/>
<dbReference type="Pfam" id="PF13450">
    <property type="entry name" value="NAD_binding_8"/>
    <property type="match status" value="1"/>
</dbReference>
<dbReference type="InterPro" id="IPR050407">
    <property type="entry name" value="Geranylgeranyl_reductase"/>
</dbReference>
<dbReference type="PRINTS" id="PR00420">
    <property type="entry name" value="RNGMNOXGNASE"/>
</dbReference>
<evidence type="ECO:0000256" key="1">
    <source>
        <dbReference type="SAM" id="MobiDB-lite"/>
    </source>
</evidence>
<feature type="region of interest" description="Disordered" evidence="1">
    <location>
        <begin position="371"/>
        <end position="406"/>
    </location>
</feature>
<dbReference type="Proteomes" id="UP000265325">
    <property type="component" value="Unassembled WGS sequence"/>
</dbReference>
<dbReference type="RefSeq" id="WP_046911728.1">
    <property type="nucleotide sequence ID" value="NZ_JBHMCW010000012.1"/>
</dbReference>
<dbReference type="EMBL" id="LAQS01000080">
    <property type="protein sequence ID" value="KKZ69748.1"/>
    <property type="molecule type" value="Genomic_DNA"/>
</dbReference>
<dbReference type="AlphaFoldDB" id="A0A2P2GDZ7"/>
<dbReference type="Gene3D" id="3.50.50.60">
    <property type="entry name" value="FAD/NAD(P)-binding domain"/>
    <property type="match status" value="1"/>
</dbReference>
<dbReference type="OrthoDB" id="9790035at2"/>
<dbReference type="SUPFAM" id="SSF51905">
    <property type="entry name" value="FAD/NAD(P)-binding domain"/>
    <property type="match status" value="1"/>
</dbReference>
<reference evidence="2 3" key="1">
    <citation type="submission" date="2015-05" db="EMBL/GenBank/DDBJ databases">
        <title>Draft Genome assembly of Streptomyces showdoensis.</title>
        <authorList>
            <person name="Thapa K.K."/>
            <person name="Metsa-Ketela M."/>
        </authorList>
    </citation>
    <scope>NUCLEOTIDE SEQUENCE [LARGE SCALE GENOMIC DNA]</scope>
    <source>
        <strain evidence="2 3">ATCC 15227</strain>
    </source>
</reference>
<gene>
    <name evidence="2" type="ORF">VO63_32665</name>
</gene>
<comment type="caution">
    <text evidence="2">The sequence shown here is derived from an EMBL/GenBank/DDBJ whole genome shotgun (WGS) entry which is preliminary data.</text>
</comment>
<feature type="compositionally biased region" description="Low complexity" evidence="1">
    <location>
        <begin position="379"/>
        <end position="406"/>
    </location>
</feature>
<dbReference type="PANTHER" id="PTHR42685:SF22">
    <property type="entry name" value="CONDITIONED MEDIUM FACTOR RECEPTOR 1"/>
    <property type="match status" value="1"/>
</dbReference>
<dbReference type="PANTHER" id="PTHR42685">
    <property type="entry name" value="GERANYLGERANYL DIPHOSPHATE REDUCTASE"/>
    <property type="match status" value="1"/>
</dbReference>
<feature type="region of interest" description="Disordered" evidence="1">
    <location>
        <begin position="460"/>
        <end position="481"/>
    </location>
</feature>
<dbReference type="InterPro" id="IPR036188">
    <property type="entry name" value="FAD/NAD-bd_sf"/>
</dbReference>